<keyword evidence="2" id="KW-1185">Reference proteome</keyword>
<dbReference type="EMBL" id="AP019308">
    <property type="protein sequence ID" value="BBH22778.1"/>
    <property type="molecule type" value="Genomic_DNA"/>
</dbReference>
<dbReference type="Proteomes" id="UP000275368">
    <property type="component" value="Chromosome"/>
</dbReference>
<reference evidence="1 2" key="1">
    <citation type="submission" date="2018-11" db="EMBL/GenBank/DDBJ databases">
        <title>Complete genome sequence of Paenibacillus baekrokdamisoli strain KCTC 33723.</title>
        <authorList>
            <person name="Kang S.W."/>
            <person name="Lee K.C."/>
            <person name="Kim K.K."/>
            <person name="Kim J.S."/>
            <person name="Kim D.S."/>
            <person name="Ko S.H."/>
            <person name="Yang S.H."/>
            <person name="Lee J.S."/>
        </authorList>
    </citation>
    <scope>NUCLEOTIDE SEQUENCE [LARGE SCALE GENOMIC DNA]</scope>
    <source>
        <strain evidence="1 2">KCTC 33723</strain>
    </source>
</reference>
<accession>A0A3G9JFF3</accession>
<dbReference type="AlphaFoldDB" id="A0A3G9JFF3"/>
<dbReference type="KEGG" id="pbk:Back11_41230"/>
<protein>
    <submittedName>
        <fullName evidence="1">Uncharacterized protein</fullName>
    </submittedName>
</protein>
<dbReference type="RefSeq" id="WP_125661421.1">
    <property type="nucleotide sequence ID" value="NZ_AP019308.1"/>
</dbReference>
<gene>
    <name evidence="1" type="ORF">Back11_41230</name>
</gene>
<organism evidence="1 2">
    <name type="scientific">Paenibacillus baekrokdamisoli</name>
    <dbReference type="NCBI Taxonomy" id="1712516"/>
    <lineage>
        <taxon>Bacteria</taxon>
        <taxon>Bacillati</taxon>
        <taxon>Bacillota</taxon>
        <taxon>Bacilli</taxon>
        <taxon>Bacillales</taxon>
        <taxon>Paenibacillaceae</taxon>
        <taxon>Paenibacillus</taxon>
    </lineage>
</organism>
<name>A0A3G9JFF3_9BACL</name>
<dbReference type="Pfam" id="PF14070">
    <property type="entry name" value="YjfB_motility"/>
    <property type="match status" value="1"/>
</dbReference>
<dbReference type="OrthoDB" id="1924973at2"/>
<evidence type="ECO:0000313" key="1">
    <source>
        <dbReference type="EMBL" id="BBH22778.1"/>
    </source>
</evidence>
<evidence type="ECO:0000313" key="2">
    <source>
        <dbReference type="Proteomes" id="UP000275368"/>
    </source>
</evidence>
<sequence length="61" mass="6467">MDVPTISNGVSGQALSNVQLSAGLAVMAKSLDNTELQGQMLTQMMERSVQPHLGGNLDIRL</sequence>
<dbReference type="InterPro" id="IPR025906">
    <property type="entry name" value="YjfB_motility"/>
</dbReference>
<proteinExistence type="predicted"/>